<dbReference type="Proteomes" id="UP001194580">
    <property type="component" value="Unassembled WGS sequence"/>
</dbReference>
<comment type="caution">
    <text evidence="1">The sequence shown here is derived from an EMBL/GenBank/DDBJ whole genome shotgun (WGS) entry which is preliminary data.</text>
</comment>
<evidence type="ECO:0000313" key="2">
    <source>
        <dbReference type="Proteomes" id="UP001194580"/>
    </source>
</evidence>
<name>A0AAD4H865_9FUNG</name>
<organism evidence="1 2">
    <name type="scientific">Linnemannia exigua</name>
    <dbReference type="NCBI Taxonomy" id="604196"/>
    <lineage>
        <taxon>Eukaryota</taxon>
        <taxon>Fungi</taxon>
        <taxon>Fungi incertae sedis</taxon>
        <taxon>Mucoromycota</taxon>
        <taxon>Mortierellomycotina</taxon>
        <taxon>Mortierellomycetes</taxon>
        <taxon>Mortierellales</taxon>
        <taxon>Mortierellaceae</taxon>
        <taxon>Linnemannia</taxon>
    </lineage>
</organism>
<accession>A0AAD4H865</accession>
<dbReference type="EMBL" id="JAAAIL010000318">
    <property type="protein sequence ID" value="KAG0276970.1"/>
    <property type="molecule type" value="Genomic_DNA"/>
</dbReference>
<gene>
    <name evidence="1" type="ORF">BGZ95_006750</name>
</gene>
<keyword evidence="2" id="KW-1185">Reference proteome</keyword>
<evidence type="ECO:0000313" key="1">
    <source>
        <dbReference type="EMBL" id="KAG0276970.1"/>
    </source>
</evidence>
<sequence length="245" mass="27157">MAKNINVPVANKPGKVISVPFSIEEPTFLLVERIAAKFNQPTRTSTARTSTSMASRSSTPQQALASYSGGKSVPGLVFTVIFAKESLHKVEFSKLVPAGHAVLLRVCIIFKCEYAVYRVICPISKQTKRIPQSPLAFTSASIAFHGIKTTGEQYMTEWMVAKQSNMYQLFDLDPQTSWNRLVIESVALRTKGSGDVCLLTLSEDEKNFPCGHRFHDLRNGHRNWTCPSRSFKQLLTMGRKTLGGG</sequence>
<proteinExistence type="predicted"/>
<reference evidence="1" key="1">
    <citation type="journal article" date="2020" name="Fungal Divers.">
        <title>Resolving the Mortierellaceae phylogeny through synthesis of multi-gene phylogenetics and phylogenomics.</title>
        <authorList>
            <person name="Vandepol N."/>
            <person name="Liber J."/>
            <person name="Desiro A."/>
            <person name="Na H."/>
            <person name="Kennedy M."/>
            <person name="Barry K."/>
            <person name="Grigoriev I.V."/>
            <person name="Miller A.N."/>
            <person name="O'Donnell K."/>
            <person name="Stajich J.E."/>
            <person name="Bonito G."/>
        </authorList>
    </citation>
    <scope>NUCLEOTIDE SEQUENCE</scope>
    <source>
        <strain evidence="1">NRRL 28262</strain>
    </source>
</reference>
<dbReference type="AlphaFoldDB" id="A0AAD4H865"/>
<protein>
    <submittedName>
        <fullName evidence="1">Uncharacterized protein</fullName>
    </submittedName>
</protein>